<comment type="subcellular location">
    <subcellularLocation>
        <location evidence="1">Cytoplasm</location>
    </subcellularLocation>
</comment>
<dbReference type="Pfam" id="PF17657">
    <property type="entry name" value="DNA_pol3_finger"/>
    <property type="match status" value="1"/>
</dbReference>
<keyword evidence="5 11" id="KW-0548">Nucleotidyltransferase</keyword>
<dbReference type="InterPro" id="IPR016195">
    <property type="entry name" value="Pol/histidinol_Pase-like"/>
</dbReference>
<dbReference type="InterPro" id="IPR041931">
    <property type="entry name" value="DNA_pol3_alpha_thumb_dom"/>
</dbReference>
<dbReference type="PANTHER" id="PTHR32294">
    <property type="entry name" value="DNA POLYMERASE III SUBUNIT ALPHA"/>
    <property type="match status" value="1"/>
</dbReference>
<evidence type="ECO:0000256" key="2">
    <source>
        <dbReference type="ARBA" id="ARBA00012417"/>
    </source>
</evidence>
<dbReference type="GO" id="GO:0008408">
    <property type="term" value="F:3'-5' exonuclease activity"/>
    <property type="evidence" value="ECO:0007669"/>
    <property type="project" value="InterPro"/>
</dbReference>
<gene>
    <name evidence="11" type="primary">dnaE</name>
    <name evidence="11" type="ORF">Pla144_01240</name>
</gene>
<name>A0A5C6CY69_9BACT</name>
<dbReference type="SMART" id="SM00481">
    <property type="entry name" value="POLIIIAc"/>
    <property type="match status" value="1"/>
</dbReference>
<dbReference type="Proteomes" id="UP000318437">
    <property type="component" value="Unassembled WGS sequence"/>
</dbReference>
<evidence type="ECO:0000256" key="6">
    <source>
        <dbReference type="ARBA" id="ARBA00022705"/>
    </source>
</evidence>
<dbReference type="GO" id="GO:0003676">
    <property type="term" value="F:nucleic acid binding"/>
    <property type="evidence" value="ECO:0007669"/>
    <property type="project" value="InterPro"/>
</dbReference>
<dbReference type="InterPro" id="IPR004365">
    <property type="entry name" value="NA-bd_OB_tRNA"/>
</dbReference>
<dbReference type="CDD" id="cd12113">
    <property type="entry name" value="PHP_PolIIIA_DnaE3"/>
    <property type="match status" value="1"/>
</dbReference>
<sequence>MRQPTHRCSSFLQNGYEAPPCNAASPPVTMSSRSHAGILCLEGTILSQPFVHLHCHSHYSLLDGASPIKKLVDRAKELGMNALALTDHGNLYGALQFYQACREAEINPILGYEAYVSPGSRFEKSGAASSKEASFHLTLLAQNRIGFQNLIKLSSRAFLEGFYHKPRIDRELLADHSEGIVCLSGCVSGEFSRSLLNGNNPATEEQIAQATNVAQWFSEVFGNRYFIEIQNNGLDIQKQAMEAALVVAQRVGLPVVATSDAHYVRQEDAEAQDVLLCINTGKFRTDTNRMKMEGDQFFLRSPEQMYAALPGCEDALLRSQEIADSVHIDLELGKRHFPSFTPPDAKKSDDYLRELCIAGLQERYAHEPDRWEGNDLSQEVHDRLNRELGVITKLGFCDYFLIVWDFVRFAVEKGIPCTARGSGVGSLVCYALKMSHVCPLKYDLLFERFLDESRLEAPDIDIDFCKERRGEVIQYVKDKYGAANVAQIGTFGTLAARAAIRDVGRTLGMPIFRVDAVVAMVPDQLGISIEKALEQSDELKKAYENDGEIRELLDLAQKIEGLARNVGTHAAAVVIAEKPVEEFVPLQHVKGKTEVITQWAMGDVERAGLLKMDFLGLRNLTILARTIELVEESRGEKIDPYQFPMDDQETFDLLCRGETKGIFQLESGGIRDLLQRMKPDHFRDIIATNALYRPGPLEGGMVDDYIEVKHGRKEAEYPHPAMEEILAETHGVMVYQEQVMRILNRLGGIQLSNAYTCIKAISKKKLPMIAKYREEFIDGAHSQGLDKKKAAELFGMIEKFAGYGFNKSHSTAYALIAYMTAYLKAHYQVEFMAALLSCDIPGRNFKNKDALVEHLEDCRRMEIEVAPPSVNSSGPDFLVRDGKILFGLSAIKACGTGAAEAIEAERKKNGSYKSLFDFCERVDPQLCNRATIEALIKAGAFDDLGGHRAQVMMMLERALQAGAAAASDRRSGQIGLFDDEDEPTDAAAVADMPNVAPWEEKDQLTREKEVLGFYLTSHPLAEHEQIIRTYCSHTSQSLANLAHRDEVHLGGMLAAIKFSHTKNPRAGSTHTKYAMWDLEDLDGIVRCILWPEQFAEFGQFVVPDAILAVIGKVDRRAGSEEVNLIVDKLLPLEEMEKQFSSGMVIRIREEEHGEQGLEKLREIVRGYPGKKKLRLRLDLATGGQVWLDSNSSGVEASAELNQRIDQLLGEGNRIMERVAPQKDRTPNGRPARRGAKV</sequence>
<keyword evidence="6" id="KW-0235">DNA replication</keyword>
<dbReference type="InterPro" id="IPR011708">
    <property type="entry name" value="DNA_pol3_alpha_NTPase_dom"/>
</dbReference>
<dbReference type="PANTHER" id="PTHR32294:SF0">
    <property type="entry name" value="DNA POLYMERASE III SUBUNIT ALPHA"/>
    <property type="match status" value="1"/>
</dbReference>
<dbReference type="InterPro" id="IPR040982">
    <property type="entry name" value="DNA_pol3_finger"/>
</dbReference>
<evidence type="ECO:0000256" key="9">
    <source>
        <dbReference type="SAM" id="MobiDB-lite"/>
    </source>
</evidence>
<evidence type="ECO:0000256" key="3">
    <source>
        <dbReference type="ARBA" id="ARBA00019114"/>
    </source>
</evidence>
<feature type="region of interest" description="Disordered" evidence="9">
    <location>
        <begin position="1218"/>
        <end position="1237"/>
    </location>
</feature>
<dbReference type="SUPFAM" id="SSF89550">
    <property type="entry name" value="PHP domain-like"/>
    <property type="match status" value="1"/>
</dbReference>
<proteinExistence type="predicted"/>
<dbReference type="AlphaFoldDB" id="A0A5C6CY69"/>
<evidence type="ECO:0000256" key="5">
    <source>
        <dbReference type="ARBA" id="ARBA00022695"/>
    </source>
</evidence>
<dbReference type="NCBIfam" id="TIGR00594">
    <property type="entry name" value="polc"/>
    <property type="match status" value="1"/>
</dbReference>
<dbReference type="Pfam" id="PF02811">
    <property type="entry name" value="PHP"/>
    <property type="match status" value="1"/>
</dbReference>
<evidence type="ECO:0000259" key="10">
    <source>
        <dbReference type="SMART" id="SM00481"/>
    </source>
</evidence>
<evidence type="ECO:0000256" key="7">
    <source>
        <dbReference type="ARBA" id="ARBA00022932"/>
    </source>
</evidence>
<comment type="catalytic activity">
    <reaction evidence="8">
        <text>DNA(n) + a 2'-deoxyribonucleoside 5'-triphosphate = DNA(n+1) + diphosphate</text>
        <dbReference type="Rhea" id="RHEA:22508"/>
        <dbReference type="Rhea" id="RHEA-COMP:17339"/>
        <dbReference type="Rhea" id="RHEA-COMP:17340"/>
        <dbReference type="ChEBI" id="CHEBI:33019"/>
        <dbReference type="ChEBI" id="CHEBI:61560"/>
        <dbReference type="ChEBI" id="CHEBI:173112"/>
        <dbReference type="EC" id="2.7.7.7"/>
    </reaction>
</comment>
<dbReference type="GO" id="GO:0005737">
    <property type="term" value="C:cytoplasm"/>
    <property type="evidence" value="ECO:0007669"/>
    <property type="project" value="UniProtKB-SubCell"/>
</dbReference>
<keyword evidence="4 11" id="KW-0808">Transferase</keyword>
<dbReference type="Gene3D" id="3.20.20.140">
    <property type="entry name" value="Metal-dependent hydrolases"/>
    <property type="match status" value="1"/>
</dbReference>
<evidence type="ECO:0000313" key="12">
    <source>
        <dbReference type="Proteomes" id="UP000318437"/>
    </source>
</evidence>
<comment type="caution">
    <text evidence="11">The sequence shown here is derived from an EMBL/GenBank/DDBJ whole genome shotgun (WGS) entry which is preliminary data.</text>
</comment>
<dbReference type="Pfam" id="PF14579">
    <property type="entry name" value="HHH_6"/>
    <property type="match status" value="1"/>
</dbReference>
<protein>
    <recommendedName>
        <fullName evidence="3">DNA polymerase III subunit alpha</fullName>
        <ecNumber evidence="2">2.7.7.7</ecNumber>
    </recommendedName>
</protein>
<dbReference type="Gene3D" id="1.10.10.1600">
    <property type="entry name" value="Bacterial DNA polymerase III alpha subunit, thumb domain"/>
    <property type="match status" value="1"/>
</dbReference>
<dbReference type="GO" id="GO:0003887">
    <property type="term" value="F:DNA-directed DNA polymerase activity"/>
    <property type="evidence" value="ECO:0007669"/>
    <property type="project" value="UniProtKB-KW"/>
</dbReference>
<organism evidence="11 12">
    <name type="scientific">Bythopirellula polymerisocia</name>
    <dbReference type="NCBI Taxonomy" id="2528003"/>
    <lineage>
        <taxon>Bacteria</taxon>
        <taxon>Pseudomonadati</taxon>
        <taxon>Planctomycetota</taxon>
        <taxon>Planctomycetia</taxon>
        <taxon>Pirellulales</taxon>
        <taxon>Lacipirellulaceae</taxon>
        <taxon>Bythopirellula</taxon>
    </lineage>
</organism>
<dbReference type="InterPro" id="IPR003141">
    <property type="entry name" value="Pol/His_phosphatase_N"/>
</dbReference>
<dbReference type="InterPro" id="IPR004805">
    <property type="entry name" value="DnaE2/DnaE/PolC"/>
</dbReference>
<dbReference type="EC" id="2.7.7.7" evidence="2"/>
<dbReference type="NCBIfam" id="NF004226">
    <property type="entry name" value="PRK05673.1"/>
    <property type="match status" value="1"/>
</dbReference>
<reference evidence="11 12" key="1">
    <citation type="submission" date="2019-02" db="EMBL/GenBank/DDBJ databases">
        <title>Deep-cultivation of Planctomycetes and their phenomic and genomic characterization uncovers novel biology.</title>
        <authorList>
            <person name="Wiegand S."/>
            <person name="Jogler M."/>
            <person name="Boedeker C."/>
            <person name="Pinto D."/>
            <person name="Vollmers J."/>
            <person name="Rivas-Marin E."/>
            <person name="Kohn T."/>
            <person name="Peeters S.H."/>
            <person name="Heuer A."/>
            <person name="Rast P."/>
            <person name="Oberbeckmann S."/>
            <person name="Bunk B."/>
            <person name="Jeske O."/>
            <person name="Meyerdierks A."/>
            <person name="Storesund J.E."/>
            <person name="Kallscheuer N."/>
            <person name="Luecker S."/>
            <person name="Lage O.M."/>
            <person name="Pohl T."/>
            <person name="Merkel B.J."/>
            <person name="Hornburger P."/>
            <person name="Mueller R.-W."/>
            <person name="Bruemmer F."/>
            <person name="Labrenz M."/>
            <person name="Spormann A.M."/>
            <person name="Op Den Camp H."/>
            <person name="Overmann J."/>
            <person name="Amann R."/>
            <person name="Jetten M.S.M."/>
            <person name="Mascher T."/>
            <person name="Medema M.H."/>
            <person name="Devos D.P."/>
            <person name="Kaster A.-K."/>
            <person name="Ovreas L."/>
            <person name="Rohde M."/>
            <person name="Galperin M.Y."/>
            <person name="Jogler C."/>
        </authorList>
    </citation>
    <scope>NUCLEOTIDE SEQUENCE [LARGE SCALE GENOMIC DNA]</scope>
    <source>
        <strain evidence="11 12">Pla144</strain>
    </source>
</reference>
<accession>A0A5C6CY69</accession>
<dbReference type="CDD" id="cd04485">
    <property type="entry name" value="DnaE_OBF"/>
    <property type="match status" value="1"/>
</dbReference>
<keyword evidence="12" id="KW-1185">Reference proteome</keyword>
<evidence type="ECO:0000313" key="11">
    <source>
        <dbReference type="EMBL" id="TWU29348.1"/>
    </source>
</evidence>
<evidence type="ECO:0000256" key="1">
    <source>
        <dbReference type="ARBA" id="ARBA00004496"/>
    </source>
</evidence>
<evidence type="ECO:0000256" key="4">
    <source>
        <dbReference type="ARBA" id="ARBA00022679"/>
    </source>
</evidence>
<dbReference type="EMBL" id="SJPS01000001">
    <property type="protein sequence ID" value="TWU29348.1"/>
    <property type="molecule type" value="Genomic_DNA"/>
</dbReference>
<dbReference type="Pfam" id="PF01336">
    <property type="entry name" value="tRNA_anti-codon"/>
    <property type="match status" value="1"/>
</dbReference>
<keyword evidence="7" id="KW-0239">DNA-directed DNA polymerase</keyword>
<dbReference type="Gene3D" id="1.10.150.870">
    <property type="match status" value="1"/>
</dbReference>
<dbReference type="InterPro" id="IPR029460">
    <property type="entry name" value="DNAPol_HHH"/>
</dbReference>
<feature type="domain" description="Polymerase/histidinol phosphatase N-terminal" evidence="10">
    <location>
        <begin position="51"/>
        <end position="118"/>
    </location>
</feature>
<dbReference type="Pfam" id="PF07733">
    <property type="entry name" value="DNA_pol3_alpha"/>
    <property type="match status" value="1"/>
</dbReference>
<dbReference type="InterPro" id="IPR004013">
    <property type="entry name" value="PHP_dom"/>
</dbReference>
<evidence type="ECO:0000256" key="8">
    <source>
        <dbReference type="ARBA" id="ARBA00049244"/>
    </source>
</evidence>
<dbReference type="GO" id="GO:0006260">
    <property type="term" value="P:DNA replication"/>
    <property type="evidence" value="ECO:0007669"/>
    <property type="project" value="UniProtKB-KW"/>
</dbReference>